<gene>
    <name evidence="1" type="ORF">HJG52_06245</name>
</gene>
<sequence length="107" mass="11699">MPVTALYPEYKYPSRSRQELYGDDILVHVGLRGNRLFAAPSTHRVPPAMTFAAFLTDIVTPWVSSDPELDPQGLRGWTLDGSAITPEDTATLADLGVGHKSLLTFEA</sequence>
<evidence type="ECO:0000313" key="1">
    <source>
        <dbReference type="EMBL" id="NNM45606.1"/>
    </source>
</evidence>
<dbReference type="Pfam" id="PF04663">
    <property type="entry name" value="Phenol_monoox"/>
    <property type="match status" value="1"/>
</dbReference>
<protein>
    <submittedName>
        <fullName evidence="1">Phenol hydroxylase</fullName>
    </submittedName>
</protein>
<keyword evidence="2" id="KW-1185">Reference proteome</keyword>
<comment type="caution">
    <text evidence="1">The sequence shown here is derived from an EMBL/GenBank/DDBJ whole genome shotgun (WGS) entry which is preliminary data.</text>
</comment>
<dbReference type="GO" id="GO:0018662">
    <property type="term" value="F:phenol 2-monooxygenase activity"/>
    <property type="evidence" value="ECO:0007669"/>
    <property type="project" value="InterPro"/>
</dbReference>
<organism evidence="1 2">
    <name type="scientific">Knoellia koreensis</name>
    <dbReference type="NCBI Taxonomy" id="2730921"/>
    <lineage>
        <taxon>Bacteria</taxon>
        <taxon>Bacillati</taxon>
        <taxon>Actinomycetota</taxon>
        <taxon>Actinomycetes</taxon>
        <taxon>Micrococcales</taxon>
        <taxon>Intrasporangiaceae</taxon>
        <taxon>Knoellia</taxon>
    </lineage>
</organism>
<dbReference type="InterPro" id="IPR043010">
    <property type="entry name" value="Phenol_hydroxylase_sf"/>
</dbReference>
<dbReference type="AlphaFoldDB" id="A0A849H765"/>
<dbReference type="RefSeq" id="WP_171242606.1">
    <property type="nucleotide sequence ID" value="NZ_JABEPQ010000001.1"/>
</dbReference>
<name>A0A849H765_9MICO</name>
<dbReference type="Proteomes" id="UP000588586">
    <property type="component" value="Unassembled WGS sequence"/>
</dbReference>
<proteinExistence type="predicted"/>
<accession>A0A849H765</accession>
<dbReference type="EMBL" id="JABEPQ010000001">
    <property type="protein sequence ID" value="NNM45606.1"/>
    <property type="molecule type" value="Genomic_DNA"/>
</dbReference>
<evidence type="ECO:0000313" key="2">
    <source>
        <dbReference type="Proteomes" id="UP000588586"/>
    </source>
</evidence>
<reference evidence="1 2" key="1">
    <citation type="submission" date="2020-04" db="EMBL/GenBank/DDBJ databases">
        <title>Knoellia sp. isolate from air conditioner.</title>
        <authorList>
            <person name="Chea S."/>
            <person name="Kim D.-U."/>
        </authorList>
    </citation>
    <scope>NUCLEOTIDE SEQUENCE [LARGE SCALE GENOMIC DNA]</scope>
    <source>
        <strain evidence="1 2">DB2414S</strain>
    </source>
</reference>
<dbReference type="Gene3D" id="3.10.20.560">
    <property type="entry name" value="Phenol hydroxylase"/>
    <property type="match status" value="1"/>
</dbReference>
<dbReference type="InterPro" id="IPR006756">
    <property type="entry name" value="Phenol_hydroxylase"/>
</dbReference>